<proteinExistence type="inferred from homology"/>
<evidence type="ECO:0000313" key="9">
    <source>
        <dbReference type="EMBL" id="OUN44525.1"/>
    </source>
</evidence>
<dbReference type="InterPro" id="IPR022929">
    <property type="entry name" value="Put_MntP"/>
</dbReference>
<evidence type="ECO:0000256" key="6">
    <source>
        <dbReference type="ARBA" id="ARBA00023136"/>
    </source>
</evidence>
<dbReference type="Proteomes" id="UP000196560">
    <property type="component" value="Unassembled WGS sequence"/>
</dbReference>
<dbReference type="GO" id="GO:0005384">
    <property type="term" value="F:manganese ion transmembrane transporter activity"/>
    <property type="evidence" value="ECO:0007669"/>
    <property type="project" value="UniProtKB-UniRule"/>
</dbReference>
<dbReference type="InterPro" id="IPR003810">
    <property type="entry name" value="Mntp/YtaF"/>
</dbReference>
<feature type="transmembrane region" description="Helical" evidence="8">
    <location>
        <begin position="44"/>
        <end position="68"/>
    </location>
</feature>
<feature type="transmembrane region" description="Helical" evidence="8">
    <location>
        <begin position="114"/>
        <end position="134"/>
    </location>
</feature>
<keyword evidence="2 8" id="KW-1003">Cell membrane</keyword>
<keyword evidence="7 8" id="KW-0464">Manganese</keyword>
<evidence type="ECO:0000256" key="3">
    <source>
        <dbReference type="ARBA" id="ARBA00022692"/>
    </source>
</evidence>
<dbReference type="eggNOG" id="COG1971">
    <property type="taxonomic scope" value="Bacteria"/>
</dbReference>
<organism evidence="9 10">
    <name type="scientific">Enorma massiliensis</name>
    <dbReference type="NCBI Taxonomy" id="1472761"/>
    <lineage>
        <taxon>Bacteria</taxon>
        <taxon>Bacillati</taxon>
        <taxon>Actinomycetota</taxon>
        <taxon>Coriobacteriia</taxon>
        <taxon>Coriobacteriales</taxon>
        <taxon>Coriobacteriaceae</taxon>
        <taxon>Enorma</taxon>
    </lineage>
</organism>
<dbReference type="PANTHER" id="PTHR35529:SF1">
    <property type="entry name" value="MANGANESE EFFLUX PUMP MNTP-RELATED"/>
    <property type="match status" value="1"/>
</dbReference>
<gene>
    <name evidence="8" type="primary">mntP</name>
    <name evidence="9" type="ORF">B5G21_00870</name>
</gene>
<protein>
    <recommendedName>
        <fullName evidence="8">Putative manganese efflux pump MntP</fullName>
    </recommendedName>
</protein>
<accession>A0A1Y3U8T2</accession>
<dbReference type="AlphaFoldDB" id="A0A1Y3U8T2"/>
<sequence>MDSLFSTADLVQAVVLGVALAMDAMAVTLSNSLCEPDMPASKKLAMPVMFALFQMAMPIAGFFGGTLVAPLIEAYAGIVSLVILAFVGGKMVWEAVRELHEPEQCPATRLTYGTIFFEAIATSIDAFIVGVSLAAAGANIVLYGAAIGVTTLLCCLIVLAIGRRLGAHFGPKAEIAGGIVLIIIGLRAFLS</sequence>
<evidence type="ECO:0000256" key="7">
    <source>
        <dbReference type="ARBA" id="ARBA00023211"/>
    </source>
</evidence>
<dbReference type="EMBL" id="NFHO01000001">
    <property type="protein sequence ID" value="OUN44525.1"/>
    <property type="molecule type" value="Genomic_DNA"/>
</dbReference>
<feature type="transmembrane region" description="Helical" evidence="8">
    <location>
        <begin position="12"/>
        <end position="32"/>
    </location>
</feature>
<dbReference type="RefSeq" id="WP_087185643.1">
    <property type="nucleotide sequence ID" value="NZ_DBFZLK010000082.1"/>
</dbReference>
<dbReference type="Pfam" id="PF02659">
    <property type="entry name" value="Mntp"/>
    <property type="match status" value="1"/>
</dbReference>
<comment type="function">
    <text evidence="8">Probably functions as a manganese efflux pump.</text>
</comment>
<feature type="transmembrane region" description="Helical" evidence="8">
    <location>
        <begin position="140"/>
        <end position="161"/>
    </location>
</feature>
<keyword evidence="5 8" id="KW-0406">Ion transport</keyword>
<evidence type="ECO:0000256" key="4">
    <source>
        <dbReference type="ARBA" id="ARBA00022989"/>
    </source>
</evidence>
<keyword evidence="3 8" id="KW-0812">Transmembrane</keyword>
<dbReference type="HAMAP" id="MF_01521">
    <property type="entry name" value="MntP_pump"/>
    <property type="match status" value="1"/>
</dbReference>
<keyword evidence="6 8" id="KW-0472">Membrane</keyword>
<comment type="subcellular location">
    <subcellularLocation>
        <location evidence="8">Cell membrane</location>
        <topology evidence="8">Multi-pass membrane protein</topology>
    </subcellularLocation>
</comment>
<evidence type="ECO:0000256" key="2">
    <source>
        <dbReference type="ARBA" id="ARBA00022475"/>
    </source>
</evidence>
<comment type="similarity">
    <text evidence="8">Belongs to the MntP (TC 9.B.29) family.</text>
</comment>
<keyword evidence="10" id="KW-1185">Reference proteome</keyword>
<reference evidence="10" key="1">
    <citation type="submission" date="2017-04" db="EMBL/GenBank/DDBJ databases">
        <title>Function of individual gut microbiota members based on whole genome sequencing of pure cultures obtained from chicken caecum.</title>
        <authorList>
            <person name="Medvecky M."/>
            <person name="Cejkova D."/>
            <person name="Polansky O."/>
            <person name="Karasova D."/>
            <person name="Kubasova T."/>
            <person name="Cizek A."/>
            <person name="Rychlik I."/>
        </authorList>
    </citation>
    <scope>NUCLEOTIDE SEQUENCE [LARGE SCALE GENOMIC DNA]</scope>
    <source>
        <strain evidence="10">An70</strain>
    </source>
</reference>
<evidence type="ECO:0000313" key="10">
    <source>
        <dbReference type="Proteomes" id="UP000196560"/>
    </source>
</evidence>
<dbReference type="PANTHER" id="PTHR35529">
    <property type="entry name" value="MANGANESE EFFLUX PUMP MNTP-RELATED"/>
    <property type="match status" value="1"/>
</dbReference>
<comment type="caution">
    <text evidence="9">The sequence shown here is derived from an EMBL/GenBank/DDBJ whole genome shotgun (WGS) entry which is preliminary data.</text>
</comment>
<evidence type="ECO:0000256" key="5">
    <source>
        <dbReference type="ARBA" id="ARBA00023065"/>
    </source>
</evidence>
<name>A0A1Y3U8T2_9ACTN</name>
<keyword evidence="4 8" id="KW-1133">Transmembrane helix</keyword>
<feature type="transmembrane region" description="Helical" evidence="8">
    <location>
        <begin position="74"/>
        <end position="93"/>
    </location>
</feature>
<keyword evidence="1 8" id="KW-0813">Transport</keyword>
<feature type="transmembrane region" description="Helical" evidence="8">
    <location>
        <begin position="173"/>
        <end position="190"/>
    </location>
</feature>
<evidence type="ECO:0000256" key="1">
    <source>
        <dbReference type="ARBA" id="ARBA00022448"/>
    </source>
</evidence>
<dbReference type="GO" id="GO:0005886">
    <property type="term" value="C:plasma membrane"/>
    <property type="evidence" value="ECO:0007669"/>
    <property type="project" value="UniProtKB-SubCell"/>
</dbReference>
<evidence type="ECO:0000256" key="8">
    <source>
        <dbReference type="HAMAP-Rule" id="MF_01521"/>
    </source>
</evidence>